<dbReference type="EMBL" id="DUTF01000438">
    <property type="protein sequence ID" value="HHY29052.1"/>
    <property type="molecule type" value="Genomic_DNA"/>
</dbReference>
<evidence type="ECO:0000313" key="1">
    <source>
        <dbReference type="EMBL" id="HHY29052.1"/>
    </source>
</evidence>
<dbReference type="Proteomes" id="UP000553059">
    <property type="component" value="Unassembled WGS sequence"/>
</dbReference>
<accession>A0A7C7D8Q7</accession>
<proteinExistence type="predicted"/>
<protein>
    <submittedName>
        <fullName evidence="1">Uncharacterized protein</fullName>
    </submittedName>
</protein>
<gene>
    <name evidence="1" type="ORF">GX523_20345</name>
</gene>
<name>A0A7C7D8Q7_9FIRM</name>
<evidence type="ECO:0000313" key="2">
    <source>
        <dbReference type="Proteomes" id="UP000553059"/>
    </source>
</evidence>
<reference evidence="1 2" key="1">
    <citation type="journal article" date="2020" name="Biotechnol. Biofuels">
        <title>New insights from the biogas microbiome by comprehensive genome-resolved metagenomics of nearly 1600 species originating from multiple anaerobic digesters.</title>
        <authorList>
            <person name="Campanaro S."/>
            <person name="Treu L."/>
            <person name="Rodriguez-R L.M."/>
            <person name="Kovalovszki A."/>
            <person name="Ziels R.M."/>
            <person name="Maus I."/>
            <person name="Zhu X."/>
            <person name="Kougias P.G."/>
            <person name="Basile A."/>
            <person name="Luo G."/>
            <person name="Schluter A."/>
            <person name="Konstantinidis K.T."/>
            <person name="Angelidaki I."/>
        </authorList>
    </citation>
    <scope>NUCLEOTIDE SEQUENCE [LARGE SCALE GENOMIC DNA]</scope>
    <source>
        <strain evidence="1">AS05jafATM_4</strain>
    </source>
</reference>
<dbReference type="AlphaFoldDB" id="A0A7C7D8Q7"/>
<sequence length="523" mass="61808">MGMENNNTETRFSEYVGISSPETPKYLILINYLSRYFRYDKGFVARYEEIIKWQNDSNIITEESDLNAKEQLRQSFQAYFEAYSGYDALKKSSRTKKRFFPLTPDMLTPSAFNLRHLLFALQFASIKSKDKEIQEYKTTQKQLYDFLYDHSNRADIHRIIQHICGMPKSFEDEISNNRLEIKFGEQEKQRYFDKLSKKFNTQLHKVLTDRNLLHTDFYTRMEFLCTFCSLYVLEFLLARTNNTFEQVYDESKRNLIVCKGSVNWDSGNDAFHKASQSNYVNIRSRFSEIMKQYYLRQFGRIESPKIKLILQDSGKIQVYYKTKADSNEKPRDLSHFLSENNLAISTRKNTSDQLSKFRERFFSDGSSEKNYTKDDFAMEFYNLQKKTQGSSVAKLVSTLPTTARDMNFLFPQNNARQKYFAMSGDIAEFFVRLYLICNEQNFGYFDDFIHWLENEYLIYVRLDDKNILRKYLRNINAVVSEKDSNRNEAAFVQTLLEANCLIKLSDSGYLVVTPEKKEGVFLL</sequence>
<comment type="caution">
    <text evidence="1">The sequence shown here is derived from an EMBL/GenBank/DDBJ whole genome shotgun (WGS) entry which is preliminary data.</text>
</comment>
<organism evidence="1 2">
    <name type="scientific">Desulfitobacterium dehalogenans</name>
    <dbReference type="NCBI Taxonomy" id="36854"/>
    <lineage>
        <taxon>Bacteria</taxon>
        <taxon>Bacillati</taxon>
        <taxon>Bacillota</taxon>
        <taxon>Clostridia</taxon>
        <taxon>Eubacteriales</taxon>
        <taxon>Desulfitobacteriaceae</taxon>
        <taxon>Desulfitobacterium</taxon>
    </lineage>
</organism>